<dbReference type="InterPro" id="IPR001647">
    <property type="entry name" value="HTH_TetR"/>
</dbReference>
<dbReference type="InterPro" id="IPR009057">
    <property type="entry name" value="Homeodomain-like_sf"/>
</dbReference>
<dbReference type="PANTHER" id="PTHR47506:SF1">
    <property type="entry name" value="HTH-TYPE TRANSCRIPTIONAL REGULATOR YJDC"/>
    <property type="match status" value="1"/>
</dbReference>
<dbReference type="EMBL" id="JBHLTC010000001">
    <property type="protein sequence ID" value="MFC0622754.1"/>
    <property type="molecule type" value="Genomic_DNA"/>
</dbReference>
<accession>A0ABV6QDP9</accession>
<evidence type="ECO:0000256" key="4">
    <source>
        <dbReference type="PROSITE-ProRule" id="PRU00335"/>
    </source>
</evidence>
<evidence type="ECO:0000313" key="7">
    <source>
        <dbReference type="Proteomes" id="UP001589890"/>
    </source>
</evidence>
<dbReference type="PANTHER" id="PTHR47506">
    <property type="entry name" value="TRANSCRIPTIONAL REGULATORY PROTEIN"/>
    <property type="match status" value="1"/>
</dbReference>
<dbReference type="Proteomes" id="UP001589890">
    <property type="component" value="Unassembled WGS sequence"/>
</dbReference>
<organism evidence="6 7">
    <name type="scientific">Kribbella deserti</name>
    <dbReference type="NCBI Taxonomy" id="1926257"/>
    <lineage>
        <taxon>Bacteria</taxon>
        <taxon>Bacillati</taxon>
        <taxon>Actinomycetota</taxon>
        <taxon>Actinomycetes</taxon>
        <taxon>Propionibacteriales</taxon>
        <taxon>Kribbellaceae</taxon>
        <taxon>Kribbella</taxon>
    </lineage>
</organism>
<feature type="domain" description="HTH tetR-type" evidence="5">
    <location>
        <begin position="6"/>
        <end position="66"/>
    </location>
</feature>
<keyword evidence="3" id="KW-0804">Transcription</keyword>
<comment type="caution">
    <text evidence="6">The sequence shown here is derived from an EMBL/GenBank/DDBJ whole genome shotgun (WGS) entry which is preliminary data.</text>
</comment>
<dbReference type="Pfam" id="PF00440">
    <property type="entry name" value="TetR_N"/>
    <property type="match status" value="1"/>
</dbReference>
<dbReference type="PROSITE" id="PS50977">
    <property type="entry name" value="HTH_TETR_2"/>
    <property type="match status" value="1"/>
</dbReference>
<evidence type="ECO:0000256" key="1">
    <source>
        <dbReference type="ARBA" id="ARBA00023015"/>
    </source>
</evidence>
<sequence length="190" mass="20657">MTLDTATAQAQVLDAADRLFYERGVQSVGMDAIRAESGVSLKRLYQLFPAKDRLVEAYLERRNQQWSIMLAEYVDVDQSPRERILAVFDFLHAWFQQRDYRGCAFINSFGELGAVSPKVAELAHDHKAEFRSVLSGLAASAGAADPDRLADHLVLLAEGAITTSAIAGSPLPAVRAKEAAGLLLDATLPA</sequence>
<name>A0ABV6QDP9_9ACTN</name>
<reference evidence="6 7" key="1">
    <citation type="submission" date="2024-09" db="EMBL/GenBank/DDBJ databases">
        <authorList>
            <person name="Sun Q."/>
            <person name="Mori K."/>
        </authorList>
    </citation>
    <scope>NUCLEOTIDE SEQUENCE [LARGE SCALE GENOMIC DNA]</scope>
    <source>
        <strain evidence="6 7">CGMCC 1.15906</strain>
    </source>
</reference>
<evidence type="ECO:0000256" key="2">
    <source>
        <dbReference type="ARBA" id="ARBA00023125"/>
    </source>
</evidence>
<keyword evidence="2 4" id="KW-0238">DNA-binding</keyword>
<dbReference type="InterPro" id="IPR036271">
    <property type="entry name" value="Tet_transcr_reg_TetR-rel_C_sf"/>
</dbReference>
<dbReference type="InterPro" id="IPR011075">
    <property type="entry name" value="TetR_C"/>
</dbReference>
<proteinExistence type="predicted"/>
<evidence type="ECO:0000313" key="6">
    <source>
        <dbReference type="EMBL" id="MFC0622754.1"/>
    </source>
</evidence>
<dbReference type="Pfam" id="PF16925">
    <property type="entry name" value="TetR_C_13"/>
    <property type="match status" value="1"/>
</dbReference>
<keyword evidence="1" id="KW-0805">Transcription regulation</keyword>
<dbReference type="PRINTS" id="PR00455">
    <property type="entry name" value="HTHTETR"/>
</dbReference>
<dbReference type="Gene3D" id="1.10.357.10">
    <property type="entry name" value="Tetracycline Repressor, domain 2"/>
    <property type="match status" value="1"/>
</dbReference>
<evidence type="ECO:0000256" key="3">
    <source>
        <dbReference type="ARBA" id="ARBA00023163"/>
    </source>
</evidence>
<gene>
    <name evidence="6" type="ORF">ACFFGN_01685</name>
</gene>
<dbReference type="SUPFAM" id="SSF46689">
    <property type="entry name" value="Homeodomain-like"/>
    <property type="match status" value="1"/>
</dbReference>
<keyword evidence="7" id="KW-1185">Reference proteome</keyword>
<evidence type="ECO:0000259" key="5">
    <source>
        <dbReference type="PROSITE" id="PS50977"/>
    </source>
</evidence>
<dbReference type="SUPFAM" id="SSF48498">
    <property type="entry name" value="Tetracyclin repressor-like, C-terminal domain"/>
    <property type="match status" value="1"/>
</dbReference>
<feature type="DNA-binding region" description="H-T-H motif" evidence="4">
    <location>
        <begin position="29"/>
        <end position="48"/>
    </location>
</feature>
<protein>
    <submittedName>
        <fullName evidence="6">TetR/AcrR family transcriptional regulator</fullName>
    </submittedName>
</protein>
<dbReference type="RefSeq" id="WP_380043431.1">
    <property type="nucleotide sequence ID" value="NZ_JBHLTC010000001.1"/>
</dbReference>